<evidence type="ECO:0000313" key="3">
    <source>
        <dbReference type="Proteomes" id="UP000077202"/>
    </source>
</evidence>
<sequence length="88" mass="10077">MWVAGDSKEVKQTLRKGREGQGRDRKRTGSEGRKLQGCDASVVASSENEEWMMAWEKSAERQQRGAEYHKACVNLWQSDESERMVDTV</sequence>
<comment type="caution">
    <text evidence="2">The sequence shown here is derived from an EMBL/GenBank/DDBJ whole genome shotgun (WGS) entry which is preliminary data.</text>
</comment>
<feature type="compositionally biased region" description="Basic and acidic residues" evidence="1">
    <location>
        <begin position="1"/>
        <end position="36"/>
    </location>
</feature>
<proteinExistence type="predicted"/>
<accession>A0A176WLL8</accession>
<evidence type="ECO:0000256" key="1">
    <source>
        <dbReference type="SAM" id="MobiDB-lite"/>
    </source>
</evidence>
<gene>
    <name evidence="2" type="ORF">AXG93_1264s1020</name>
</gene>
<feature type="region of interest" description="Disordered" evidence="1">
    <location>
        <begin position="1"/>
        <end position="41"/>
    </location>
</feature>
<keyword evidence="3" id="KW-1185">Reference proteome</keyword>
<evidence type="ECO:0000313" key="2">
    <source>
        <dbReference type="EMBL" id="OAE33754.1"/>
    </source>
</evidence>
<dbReference type="AlphaFoldDB" id="A0A176WLL8"/>
<dbReference type="EMBL" id="LVLJ01000569">
    <property type="protein sequence ID" value="OAE33754.1"/>
    <property type="molecule type" value="Genomic_DNA"/>
</dbReference>
<dbReference type="Proteomes" id="UP000077202">
    <property type="component" value="Unassembled WGS sequence"/>
</dbReference>
<protein>
    <submittedName>
        <fullName evidence="2">Uncharacterized protein</fullName>
    </submittedName>
</protein>
<name>A0A176WLL8_MARPO</name>
<organism evidence="2 3">
    <name type="scientific">Marchantia polymorpha subsp. ruderalis</name>
    <dbReference type="NCBI Taxonomy" id="1480154"/>
    <lineage>
        <taxon>Eukaryota</taxon>
        <taxon>Viridiplantae</taxon>
        <taxon>Streptophyta</taxon>
        <taxon>Embryophyta</taxon>
        <taxon>Marchantiophyta</taxon>
        <taxon>Marchantiopsida</taxon>
        <taxon>Marchantiidae</taxon>
        <taxon>Marchantiales</taxon>
        <taxon>Marchantiaceae</taxon>
        <taxon>Marchantia</taxon>
    </lineage>
</organism>
<reference evidence="2" key="1">
    <citation type="submission" date="2016-03" db="EMBL/GenBank/DDBJ databases">
        <title>Mechanisms controlling the formation of the plant cell surface in tip-growing cells are functionally conserved among land plants.</title>
        <authorList>
            <person name="Honkanen S."/>
            <person name="Jones V.A."/>
            <person name="Morieri G."/>
            <person name="Champion C."/>
            <person name="Hetherington A.J."/>
            <person name="Kelly S."/>
            <person name="Saint-Marcoux D."/>
            <person name="Proust H."/>
            <person name="Prescott H."/>
            <person name="Dolan L."/>
        </authorList>
    </citation>
    <scope>NUCLEOTIDE SEQUENCE [LARGE SCALE GENOMIC DNA]</scope>
    <source>
        <tissue evidence="2">Whole gametophyte</tissue>
    </source>
</reference>